<dbReference type="Proteomes" id="UP000019478">
    <property type="component" value="Unassembled WGS sequence"/>
</dbReference>
<comment type="caution">
    <text evidence="1">The sequence shown here is derived from an EMBL/GenBank/DDBJ whole genome shotgun (WGS) entry which is preliminary data.</text>
</comment>
<proteinExistence type="predicted"/>
<accession>W9YGG4</accession>
<dbReference type="InterPro" id="IPR021047">
    <property type="entry name" value="Mannosyltransferase_CMT1"/>
</dbReference>
<dbReference type="Pfam" id="PF11735">
    <property type="entry name" value="CAP59_mtransfer"/>
    <property type="match status" value="1"/>
</dbReference>
<dbReference type="PANTHER" id="PTHR34144">
    <property type="entry name" value="CHROMOSOME 8, WHOLE GENOME SHOTGUN SEQUENCE"/>
    <property type="match status" value="1"/>
</dbReference>
<dbReference type="HOGENOM" id="CLU_036740_1_1_1"/>
<evidence type="ECO:0000313" key="1">
    <source>
        <dbReference type="EMBL" id="EXJ88770.1"/>
    </source>
</evidence>
<dbReference type="eggNOG" id="ENOG502QRBX">
    <property type="taxonomic scope" value="Eukaryota"/>
</dbReference>
<keyword evidence="2" id="KW-1185">Reference proteome</keyword>
<name>W9YGG4_9EURO</name>
<protein>
    <recommendedName>
        <fullName evidence="3">Alpha-1,3-mannosyltransferase CMT1</fullName>
    </recommendedName>
</protein>
<evidence type="ECO:0000313" key="2">
    <source>
        <dbReference type="Proteomes" id="UP000019478"/>
    </source>
</evidence>
<dbReference type="AlphaFoldDB" id="W9YGG4"/>
<reference evidence="1 2" key="1">
    <citation type="submission" date="2013-03" db="EMBL/GenBank/DDBJ databases">
        <title>The Genome Sequence of Capronia epimyces CBS 606.96.</title>
        <authorList>
            <consortium name="The Broad Institute Genomics Platform"/>
            <person name="Cuomo C."/>
            <person name="de Hoog S."/>
            <person name="Gorbushina A."/>
            <person name="Walker B."/>
            <person name="Young S.K."/>
            <person name="Zeng Q."/>
            <person name="Gargeya S."/>
            <person name="Fitzgerald M."/>
            <person name="Haas B."/>
            <person name="Abouelleil A."/>
            <person name="Allen A.W."/>
            <person name="Alvarado L."/>
            <person name="Arachchi H.M."/>
            <person name="Berlin A.M."/>
            <person name="Chapman S.B."/>
            <person name="Gainer-Dewar J."/>
            <person name="Goldberg J."/>
            <person name="Griggs A."/>
            <person name="Gujja S."/>
            <person name="Hansen M."/>
            <person name="Howarth C."/>
            <person name="Imamovic A."/>
            <person name="Ireland A."/>
            <person name="Larimer J."/>
            <person name="McCowan C."/>
            <person name="Murphy C."/>
            <person name="Pearson M."/>
            <person name="Poon T.W."/>
            <person name="Priest M."/>
            <person name="Roberts A."/>
            <person name="Saif S."/>
            <person name="Shea T."/>
            <person name="Sisk P."/>
            <person name="Sykes S."/>
            <person name="Wortman J."/>
            <person name="Nusbaum C."/>
            <person name="Birren B."/>
        </authorList>
    </citation>
    <scope>NUCLEOTIDE SEQUENCE [LARGE SCALE GENOMIC DNA]</scope>
    <source>
        <strain evidence="1 2">CBS 606.96</strain>
    </source>
</reference>
<gene>
    <name evidence="1" type="ORF">A1O3_01834</name>
</gene>
<dbReference type="OrthoDB" id="262547at2759"/>
<dbReference type="PANTHER" id="PTHR34144:SF5">
    <property type="entry name" value="ALPHA-1,3-MANNOSYLTRANSFERASE CMT1"/>
    <property type="match status" value="1"/>
</dbReference>
<evidence type="ECO:0008006" key="3">
    <source>
        <dbReference type="Google" id="ProtNLM"/>
    </source>
</evidence>
<sequence length="422" mass="47569">MKTLATVEPTKQRTALSTSKFQWTQEIGVFQSNPTPSPTTAIQVTSTIAAVDCADKPDRPDMNEKTRKYLRAIMNSSVETDLSQLNCGSLQRQRYSSLHYLPTSTQKPRYFFALDLFQSAHLITQLLGSIVEVIRFLGPDLCVLSVVEGRSTDGTFEVLKGLSHEMESIGVRYHLSCNELDPMGEGMDRILTLAQLRNQALWPLTRHAERYDPSTTVIFLNDIAPCAEDILELIHQRVVLKADMTCAMDWIHDGETFYDVWIGRQLNGDSFFEVPQSVSWEFSHNLFWNHEESKSRYSAGNPVQVFSCWNGAVAITASPFLEGQVEFRSHHEGECHLGEPVHLAKDLWKIGHGKIAVLPNVNIGYSIDFSAKAKEKHGTVSAWAEKGFDAANSIVWQEQPPGQIKCMVSWEHPSWEPWDLSL</sequence>
<dbReference type="RefSeq" id="XP_007730167.1">
    <property type="nucleotide sequence ID" value="XM_007731977.1"/>
</dbReference>
<dbReference type="EMBL" id="AMGY01000002">
    <property type="protein sequence ID" value="EXJ88770.1"/>
    <property type="molecule type" value="Genomic_DNA"/>
</dbReference>
<organism evidence="1 2">
    <name type="scientific">Capronia epimyces CBS 606.96</name>
    <dbReference type="NCBI Taxonomy" id="1182542"/>
    <lineage>
        <taxon>Eukaryota</taxon>
        <taxon>Fungi</taxon>
        <taxon>Dikarya</taxon>
        <taxon>Ascomycota</taxon>
        <taxon>Pezizomycotina</taxon>
        <taxon>Eurotiomycetes</taxon>
        <taxon>Chaetothyriomycetidae</taxon>
        <taxon>Chaetothyriales</taxon>
        <taxon>Herpotrichiellaceae</taxon>
        <taxon>Capronia</taxon>
    </lineage>
</organism>
<dbReference type="GeneID" id="19165967"/>